<reference evidence="2" key="1">
    <citation type="journal article" date="2021" name="Microb. Physiol.">
        <title>Proteogenomic Insights into the Physiology of Marine, Sulfate-Reducing, Filamentous Desulfonema limicola and Desulfonema magnum.</title>
        <authorList>
            <person name="Schnaars V."/>
            <person name="Wohlbrand L."/>
            <person name="Scheve S."/>
            <person name="Hinrichs C."/>
            <person name="Reinhardt R."/>
            <person name="Rabus R."/>
        </authorList>
    </citation>
    <scope>NUCLEOTIDE SEQUENCE</scope>
    <source>
        <strain evidence="2">5ac10</strain>
    </source>
</reference>
<organism evidence="2 3">
    <name type="scientific">Desulfonema limicola</name>
    <dbReference type="NCBI Taxonomy" id="45656"/>
    <lineage>
        <taxon>Bacteria</taxon>
        <taxon>Pseudomonadati</taxon>
        <taxon>Thermodesulfobacteriota</taxon>
        <taxon>Desulfobacteria</taxon>
        <taxon>Desulfobacterales</taxon>
        <taxon>Desulfococcaceae</taxon>
        <taxon>Desulfonema</taxon>
    </lineage>
</organism>
<dbReference type="EMBL" id="CP061799">
    <property type="protein sequence ID" value="QTA81576.1"/>
    <property type="molecule type" value="Genomic_DNA"/>
</dbReference>
<keyword evidence="1" id="KW-0472">Membrane</keyword>
<dbReference type="AlphaFoldDB" id="A0A975BA65"/>
<keyword evidence="1" id="KW-0812">Transmembrane</keyword>
<proteinExistence type="predicted"/>
<keyword evidence="3" id="KW-1185">Reference proteome</keyword>
<dbReference type="Proteomes" id="UP000663720">
    <property type="component" value="Chromosome"/>
</dbReference>
<evidence type="ECO:0000256" key="1">
    <source>
        <dbReference type="SAM" id="Phobius"/>
    </source>
</evidence>
<feature type="transmembrane region" description="Helical" evidence="1">
    <location>
        <begin position="139"/>
        <end position="164"/>
    </location>
</feature>
<evidence type="ECO:0000313" key="2">
    <source>
        <dbReference type="EMBL" id="QTA81576.1"/>
    </source>
</evidence>
<feature type="transmembrane region" description="Helical" evidence="1">
    <location>
        <begin position="170"/>
        <end position="192"/>
    </location>
</feature>
<evidence type="ECO:0000313" key="3">
    <source>
        <dbReference type="Proteomes" id="UP000663720"/>
    </source>
</evidence>
<protein>
    <submittedName>
        <fullName evidence="2">Uncharacterized protein</fullName>
    </submittedName>
</protein>
<dbReference type="RefSeq" id="WP_207687597.1">
    <property type="nucleotide sequence ID" value="NZ_CP061799.1"/>
</dbReference>
<sequence length="200" mass="22505">MTQEYKENKTMAQQVISELLTGKPLKSKEISETLASTYRKEINPGYVSSILSKISNKEHSDLGRFIKKTREGNTLFYSLVKECLALTEDQAFGLFLKTGKQKYPLSLALKEYPELNKYIEPDKNQDKNIEVCLKYSSKYALSVTASVYAFAFICLAIALAAAGLCFAAYLFIYPILITALGLAVIIIIGVFLRKQRFNKN</sequence>
<name>A0A975BA65_9BACT</name>
<accession>A0A975BA65</accession>
<dbReference type="KEGG" id="dli:dnl_39140"/>
<gene>
    <name evidence="2" type="ORF">dnl_39140</name>
</gene>
<keyword evidence="1" id="KW-1133">Transmembrane helix</keyword>